<gene>
    <name evidence="2" type="ordered locus">Bcav_1648</name>
</gene>
<feature type="transmembrane region" description="Helical" evidence="1">
    <location>
        <begin position="6"/>
        <end position="24"/>
    </location>
</feature>
<keyword evidence="3" id="KW-1185">Reference proteome</keyword>
<evidence type="ECO:0000313" key="2">
    <source>
        <dbReference type="EMBL" id="ACQ79904.1"/>
    </source>
</evidence>
<accession>C5C3Z1</accession>
<dbReference type="HOGENOM" id="CLU_1977251_0_0_11"/>
<protein>
    <recommendedName>
        <fullName evidence="4">DUF3592 domain-containing protein</fullName>
    </recommendedName>
</protein>
<name>C5C3Z1_BEUC1</name>
<feature type="transmembrane region" description="Helical" evidence="1">
    <location>
        <begin position="105"/>
        <end position="125"/>
    </location>
</feature>
<evidence type="ECO:0008006" key="4">
    <source>
        <dbReference type="Google" id="ProtNLM"/>
    </source>
</evidence>
<sequence>MPIVSVVLLGLAVVEAAIGATFLLRAQGRRTGWRRVGAVVRSTQVAPSSEGTTYNARVAYRDSSGAEHEADVGGQHTVGDTVEILVHPVQPEQTTTHAQLRTQRLLGITMLSSAVAVAILVVVLAM</sequence>
<dbReference type="STRING" id="471853.Bcav_1648"/>
<keyword evidence="1" id="KW-0812">Transmembrane</keyword>
<organism evidence="2 3">
    <name type="scientific">Beutenbergia cavernae (strain ATCC BAA-8 / DSM 12333 / CCUG 43141 / JCM 11478 / NBRC 16432 / NCIMB 13614 / HKI 0122)</name>
    <dbReference type="NCBI Taxonomy" id="471853"/>
    <lineage>
        <taxon>Bacteria</taxon>
        <taxon>Bacillati</taxon>
        <taxon>Actinomycetota</taxon>
        <taxon>Actinomycetes</taxon>
        <taxon>Micrococcales</taxon>
        <taxon>Beutenbergiaceae</taxon>
        <taxon>Beutenbergia</taxon>
    </lineage>
</organism>
<reference evidence="2 3" key="1">
    <citation type="journal article" date="2009" name="Stand. Genomic Sci.">
        <title>Complete genome sequence of Beutenbergia cavernae type strain (HKI 0122).</title>
        <authorList>
            <person name="Land M."/>
            <person name="Pukall R."/>
            <person name="Abt B."/>
            <person name="Goker M."/>
            <person name="Rohde M."/>
            <person name="Glavina Del Rio T."/>
            <person name="Tice H."/>
            <person name="Copeland A."/>
            <person name="Cheng J.F."/>
            <person name="Lucas S."/>
            <person name="Chen F."/>
            <person name="Nolan M."/>
            <person name="Bruce D."/>
            <person name="Goodwin L."/>
            <person name="Pitluck S."/>
            <person name="Ivanova N."/>
            <person name="Mavromatis K."/>
            <person name="Ovchinnikova G."/>
            <person name="Pati A."/>
            <person name="Chen A."/>
            <person name="Palaniappan K."/>
            <person name="Hauser L."/>
            <person name="Chang Y.J."/>
            <person name="Jefferies C.C."/>
            <person name="Saunders E."/>
            <person name="Brettin T."/>
            <person name="Detter J.C."/>
            <person name="Han C."/>
            <person name="Chain P."/>
            <person name="Bristow J."/>
            <person name="Eisen J.A."/>
            <person name="Markowitz V."/>
            <person name="Hugenholtz P."/>
            <person name="Kyrpides N.C."/>
            <person name="Klenk H.P."/>
            <person name="Lapidus A."/>
        </authorList>
    </citation>
    <scope>NUCLEOTIDE SEQUENCE [LARGE SCALE GENOMIC DNA]</scope>
    <source>
        <strain evidence="3">ATCC BAA-8 / DSM 12333 / NBRC 16432</strain>
    </source>
</reference>
<evidence type="ECO:0000313" key="3">
    <source>
        <dbReference type="Proteomes" id="UP000007962"/>
    </source>
</evidence>
<dbReference type="EMBL" id="CP001618">
    <property type="protein sequence ID" value="ACQ79904.1"/>
    <property type="molecule type" value="Genomic_DNA"/>
</dbReference>
<evidence type="ECO:0000256" key="1">
    <source>
        <dbReference type="SAM" id="Phobius"/>
    </source>
</evidence>
<dbReference type="AlphaFoldDB" id="C5C3Z1"/>
<proteinExistence type="predicted"/>
<dbReference type="Proteomes" id="UP000007962">
    <property type="component" value="Chromosome"/>
</dbReference>
<dbReference type="RefSeq" id="WP_015882144.1">
    <property type="nucleotide sequence ID" value="NC_012669.1"/>
</dbReference>
<keyword evidence="1" id="KW-1133">Transmembrane helix</keyword>
<dbReference type="KEGG" id="bcv:Bcav_1648"/>
<keyword evidence="1" id="KW-0472">Membrane</keyword>